<accession>J9GZA7</accession>
<evidence type="ECO:0000313" key="1">
    <source>
        <dbReference type="EMBL" id="EJX08573.1"/>
    </source>
</evidence>
<sequence length="42" mass="4849">MVPHCSAPPSVTYRRAATTARVSNRLTSLPNIWLKQKIWLKR</sequence>
<dbReference type="AlphaFoldDB" id="J9GZA7"/>
<name>J9GZA7_9ZZZZ</name>
<gene>
    <name evidence="1" type="ORF">EVA_03319</name>
</gene>
<organism evidence="1">
    <name type="scientific">gut metagenome</name>
    <dbReference type="NCBI Taxonomy" id="749906"/>
    <lineage>
        <taxon>unclassified sequences</taxon>
        <taxon>metagenomes</taxon>
        <taxon>organismal metagenomes</taxon>
    </lineage>
</organism>
<proteinExistence type="predicted"/>
<dbReference type="EMBL" id="AMCI01000590">
    <property type="protein sequence ID" value="EJX08573.1"/>
    <property type="molecule type" value="Genomic_DNA"/>
</dbReference>
<reference evidence="1" key="1">
    <citation type="journal article" date="2012" name="PLoS ONE">
        <title>Gene sets for utilization of primary and secondary nutrition supplies in the distal gut of endangered iberian lynx.</title>
        <authorList>
            <person name="Alcaide M."/>
            <person name="Messina E."/>
            <person name="Richter M."/>
            <person name="Bargiela R."/>
            <person name="Peplies J."/>
            <person name="Huws S.A."/>
            <person name="Newbold C.J."/>
            <person name="Golyshin P.N."/>
            <person name="Simon M.A."/>
            <person name="Lopez G."/>
            <person name="Yakimov M.M."/>
            <person name="Ferrer M."/>
        </authorList>
    </citation>
    <scope>NUCLEOTIDE SEQUENCE</scope>
</reference>
<comment type="caution">
    <text evidence="1">The sequence shown here is derived from an EMBL/GenBank/DDBJ whole genome shotgun (WGS) entry which is preliminary data.</text>
</comment>
<protein>
    <submittedName>
        <fullName evidence="1">Uncharacterized protein</fullName>
    </submittedName>
</protein>